<gene>
    <name evidence="3" type="ORF">BT96DRAFT_1002116</name>
</gene>
<feature type="transmembrane region" description="Helical" evidence="1">
    <location>
        <begin position="134"/>
        <end position="153"/>
    </location>
</feature>
<feature type="chain" id="PRO_5025636967" description="Extracellular membrane protein CFEM domain-containing protein" evidence="2">
    <location>
        <begin position="21"/>
        <end position="154"/>
    </location>
</feature>
<proteinExistence type="predicted"/>
<evidence type="ECO:0000256" key="1">
    <source>
        <dbReference type="SAM" id="Phobius"/>
    </source>
</evidence>
<evidence type="ECO:0008006" key="5">
    <source>
        <dbReference type="Google" id="ProtNLM"/>
    </source>
</evidence>
<keyword evidence="1" id="KW-0472">Membrane</keyword>
<evidence type="ECO:0000313" key="4">
    <source>
        <dbReference type="Proteomes" id="UP000799118"/>
    </source>
</evidence>
<dbReference type="AlphaFoldDB" id="A0A6A4GZ19"/>
<name>A0A6A4GZ19_9AGAR</name>
<keyword evidence="1" id="KW-1133">Transmembrane helix</keyword>
<keyword evidence="1" id="KW-0812">Transmembrane</keyword>
<dbReference type="Proteomes" id="UP000799118">
    <property type="component" value="Unassembled WGS sequence"/>
</dbReference>
<protein>
    <recommendedName>
        <fullName evidence="5">Extracellular membrane protein CFEM domain-containing protein</fullName>
    </recommendedName>
</protein>
<accession>A0A6A4GZ19</accession>
<dbReference type="OrthoDB" id="2873058at2759"/>
<feature type="signal peptide" evidence="2">
    <location>
        <begin position="1"/>
        <end position="20"/>
    </location>
</feature>
<keyword evidence="2" id="KW-0732">Signal</keyword>
<evidence type="ECO:0000313" key="3">
    <source>
        <dbReference type="EMBL" id="KAE9390600.1"/>
    </source>
</evidence>
<sequence length="154" mass="16049">MLYKFIAGLLLLAWLSVGSAAPSEFILEVDDATSQSSNLNFSSILSGFCGTSGACTSFMMPLYTDCNFTTCSCTNTVSQDLATCLQCGFDNTAGIVQSAAQGYLNAFTSACATNGTAVQNETIVIHSNGAGTRFGVPSFIVLWVVVSALGMSFV</sequence>
<evidence type="ECO:0000256" key="2">
    <source>
        <dbReference type="SAM" id="SignalP"/>
    </source>
</evidence>
<keyword evidence="4" id="KW-1185">Reference proteome</keyword>
<dbReference type="EMBL" id="ML769652">
    <property type="protein sequence ID" value="KAE9390600.1"/>
    <property type="molecule type" value="Genomic_DNA"/>
</dbReference>
<reference evidence="3" key="1">
    <citation type="journal article" date="2019" name="Environ. Microbiol.">
        <title>Fungal ecological strategies reflected in gene transcription - a case study of two litter decomposers.</title>
        <authorList>
            <person name="Barbi F."/>
            <person name="Kohler A."/>
            <person name="Barry K."/>
            <person name="Baskaran P."/>
            <person name="Daum C."/>
            <person name="Fauchery L."/>
            <person name="Ihrmark K."/>
            <person name="Kuo A."/>
            <person name="LaButti K."/>
            <person name="Lipzen A."/>
            <person name="Morin E."/>
            <person name="Grigoriev I.V."/>
            <person name="Henrissat B."/>
            <person name="Lindahl B."/>
            <person name="Martin F."/>
        </authorList>
    </citation>
    <scope>NUCLEOTIDE SEQUENCE</scope>
    <source>
        <strain evidence="3">JB14</strain>
    </source>
</reference>
<organism evidence="3 4">
    <name type="scientific">Gymnopus androsaceus JB14</name>
    <dbReference type="NCBI Taxonomy" id="1447944"/>
    <lineage>
        <taxon>Eukaryota</taxon>
        <taxon>Fungi</taxon>
        <taxon>Dikarya</taxon>
        <taxon>Basidiomycota</taxon>
        <taxon>Agaricomycotina</taxon>
        <taxon>Agaricomycetes</taxon>
        <taxon>Agaricomycetidae</taxon>
        <taxon>Agaricales</taxon>
        <taxon>Marasmiineae</taxon>
        <taxon>Omphalotaceae</taxon>
        <taxon>Gymnopus</taxon>
    </lineage>
</organism>